<organism evidence="3 4">
    <name type="scientific">Cinara cedri</name>
    <dbReference type="NCBI Taxonomy" id="506608"/>
    <lineage>
        <taxon>Eukaryota</taxon>
        <taxon>Metazoa</taxon>
        <taxon>Ecdysozoa</taxon>
        <taxon>Arthropoda</taxon>
        <taxon>Hexapoda</taxon>
        <taxon>Insecta</taxon>
        <taxon>Pterygota</taxon>
        <taxon>Neoptera</taxon>
        <taxon>Paraneoptera</taxon>
        <taxon>Hemiptera</taxon>
        <taxon>Sternorrhyncha</taxon>
        <taxon>Aphidomorpha</taxon>
        <taxon>Aphidoidea</taxon>
        <taxon>Aphididae</taxon>
        <taxon>Lachninae</taxon>
        <taxon>Cinara</taxon>
    </lineage>
</organism>
<evidence type="ECO:0000313" key="4">
    <source>
        <dbReference type="Proteomes" id="UP000325440"/>
    </source>
</evidence>
<keyword evidence="4" id="KW-1185">Reference proteome</keyword>
<dbReference type="OrthoDB" id="6625170at2759"/>
<feature type="signal peptide" evidence="2">
    <location>
        <begin position="1"/>
        <end position="19"/>
    </location>
</feature>
<name>A0A5E4MBD1_9HEMI</name>
<keyword evidence="2" id="KW-0732">Signal</keyword>
<evidence type="ECO:0000256" key="1">
    <source>
        <dbReference type="SAM" id="MobiDB-lite"/>
    </source>
</evidence>
<evidence type="ECO:0000313" key="3">
    <source>
        <dbReference type="EMBL" id="VVC29415.1"/>
    </source>
</evidence>
<dbReference type="Proteomes" id="UP000325440">
    <property type="component" value="Unassembled WGS sequence"/>
</dbReference>
<dbReference type="EMBL" id="CABPRJ010000492">
    <property type="protein sequence ID" value="VVC29415.1"/>
    <property type="molecule type" value="Genomic_DNA"/>
</dbReference>
<accession>A0A5E4MBD1</accession>
<evidence type="ECO:0000256" key="2">
    <source>
        <dbReference type="SAM" id="SignalP"/>
    </source>
</evidence>
<gene>
    <name evidence="3" type="ORF">CINCED_3A006548</name>
</gene>
<sequence length="156" mass="17256">MRRTLLEFFLLTDRVVVICVRPLVVVRRSAATVSSDFMVRYRKCSRLPAWRPPTSPPNRSGGKNQKRARSVEGLLETAPEVVPEPQLHASQMQMKKAKSLEEYLDACGDVDDCAEDRGSIASASAGDAATNKRNFVDKCINKVKSLMTAGKKTDSK</sequence>
<dbReference type="AlphaFoldDB" id="A0A5E4MBD1"/>
<reference evidence="3 4" key="1">
    <citation type="submission" date="2019-08" db="EMBL/GenBank/DDBJ databases">
        <authorList>
            <person name="Alioto T."/>
            <person name="Alioto T."/>
            <person name="Gomez Garrido J."/>
        </authorList>
    </citation>
    <scope>NUCLEOTIDE SEQUENCE [LARGE SCALE GENOMIC DNA]</scope>
</reference>
<feature type="region of interest" description="Disordered" evidence="1">
    <location>
        <begin position="48"/>
        <end position="69"/>
    </location>
</feature>
<proteinExistence type="predicted"/>
<feature type="chain" id="PRO_5022666256" evidence="2">
    <location>
        <begin position="20"/>
        <end position="156"/>
    </location>
</feature>
<protein>
    <submittedName>
        <fullName evidence="3">Uncharacterized protein</fullName>
    </submittedName>
</protein>